<organism evidence="1 2">
    <name type="scientific">Rhodanobacter denitrificans</name>
    <dbReference type="NCBI Taxonomy" id="666685"/>
    <lineage>
        <taxon>Bacteria</taxon>
        <taxon>Pseudomonadati</taxon>
        <taxon>Pseudomonadota</taxon>
        <taxon>Gammaproteobacteria</taxon>
        <taxon>Lysobacterales</taxon>
        <taxon>Rhodanobacteraceae</taxon>
        <taxon>Rhodanobacter</taxon>
    </lineage>
</organism>
<protein>
    <submittedName>
        <fullName evidence="1">Peptidase C26</fullName>
    </submittedName>
</protein>
<dbReference type="GO" id="GO:0016811">
    <property type="term" value="F:hydrolase activity, acting on carbon-nitrogen (but not peptide) bonds, in linear amides"/>
    <property type="evidence" value="ECO:0007669"/>
    <property type="project" value="InterPro"/>
</dbReference>
<dbReference type="AlphaFoldDB" id="A0A2W5M9Y0"/>
<evidence type="ECO:0000313" key="1">
    <source>
        <dbReference type="EMBL" id="PZQ16587.1"/>
    </source>
</evidence>
<reference evidence="1 2" key="1">
    <citation type="submission" date="2017-08" db="EMBL/GenBank/DDBJ databases">
        <title>Infants hospitalized years apart are colonized by the same room-sourced microbial strains.</title>
        <authorList>
            <person name="Brooks B."/>
            <person name="Olm M.R."/>
            <person name="Firek B.A."/>
            <person name="Baker R."/>
            <person name="Thomas B.C."/>
            <person name="Morowitz M.J."/>
            <person name="Banfield J.F."/>
        </authorList>
    </citation>
    <scope>NUCLEOTIDE SEQUENCE [LARGE SCALE GENOMIC DNA]</scope>
    <source>
        <strain evidence="1">S2_005_003_R2_42</strain>
    </source>
</reference>
<dbReference type="Proteomes" id="UP000249046">
    <property type="component" value="Unassembled WGS sequence"/>
</dbReference>
<proteinExistence type="predicted"/>
<name>A0A2W5M9Y0_9GAMM</name>
<comment type="caution">
    <text evidence="1">The sequence shown here is derived from an EMBL/GenBank/DDBJ whole genome shotgun (WGS) entry which is preliminary data.</text>
</comment>
<gene>
    <name evidence="1" type="ORF">DI564_08160</name>
</gene>
<dbReference type="InterPro" id="IPR029062">
    <property type="entry name" value="Class_I_gatase-like"/>
</dbReference>
<accession>A0A2W5M9Y0</accession>
<dbReference type="PANTHER" id="PTHR43235:SF1">
    <property type="entry name" value="GLUTAMINE AMIDOTRANSFERASE PB2B2.05-RELATED"/>
    <property type="match status" value="1"/>
</dbReference>
<dbReference type="PROSITE" id="PS51273">
    <property type="entry name" value="GATASE_TYPE_1"/>
    <property type="match status" value="1"/>
</dbReference>
<dbReference type="InterPro" id="IPR011697">
    <property type="entry name" value="Peptidase_C26"/>
</dbReference>
<dbReference type="Gene3D" id="3.40.50.880">
    <property type="match status" value="1"/>
</dbReference>
<dbReference type="Pfam" id="PF07722">
    <property type="entry name" value="Peptidase_C26"/>
    <property type="match status" value="1"/>
</dbReference>
<dbReference type="CDD" id="cd01745">
    <property type="entry name" value="GATase1_2"/>
    <property type="match status" value="1"/>
</dbReference>
<dbReference type="GO" id="GO:0005829">
    <property type="term" value="C:cytosol"/>
    <property type="evidence" value="ECO:0007669"/>
    <property type="project" value="TreeGrafter"/>
</dbReference>
<evidence type="ECO:0000313" key="2">
    <source>
        <dbReference type="Proteomes" id="UP000249046"/>
    </source>
</evidence>
<sequence>MTVSDTPRKLIIGVSPRILRQVPRELGFRGKTLQYLEQSVAQWVMALDAVVFMVPTVERESLIRRAHVDIPDIVAALDGLILQGGADIDPSAYGEAPTHTVGAVDVLRDRFELDLLRAFAAAGKPVFGICRGMQLINVAFGGTLHQDLRADGATHASHVHAELYDEHKHPLRLDPKTWIGRIYGDTDTGWVNSIHHQGVKALGRGVVAGAWSDDGVIEAIRVESPAFVVGVQWHPEFHDGRDADLLEADPLMQAFLDAAEAARAR</sequence>
<dbReference type="InterPro" id="IPR044668">
    <property type="entry name" value="PuuD-like"/>
</dbReference>
<dbReference type="SUPFAM" id="SSF52317">
    <property type="entry name" value="Class I glutamine amidotransferase-like"/>
    <property type="match status" value="1"/>
</dbReference>
<dbReference type="EMBL" id="QFPO01000005">
    <property type="protein sequence ID" value="PZQ16587.1"/>
    <property type="molecule type" value="Genomic_DNA"/>
</dbReference>
<dbReference type="PANTHER" id="PTHR43235">
    <property type="entry name" value="GLUTAMINE AMIDOTRANSFERASE PB2B2.05-RELATED"/>
    <property type="match status" value="1"/>
</dbReference>